<keyword evidence="2" id="KW-0812">Transmembrane</keyword>
<feature type="transmembrane region" description="Helical" evidence="2">
    <location>
        <begin position="75"/>
        <end position="92"/>
    </location>
</feature>
<feature type="transmembrane region" description="Helical" evidence="2">
    <location>
        <begin position="20"/>
        <end position="38"/>
    </location>
</feature>
<evidence type="ECO:0000256" key="1">
    <source>
        <dbReference type="SAM" id="MobiDB-lite"/>
    </source>
</evidence>
<keyword evidence="4" id="KW-1185">Reference proteome</keyword>
<organism evidence="3 4">
    <name type="scientific">Chaetomium fimeti</name>
    <dbReference type="NCBI Taxonomy" id="1854472"/>
    <lineage>
        <taxon>Eukaryota</taxon>
        <taxon>Fungi</taxon>
        <taxon>Dikarya</taxon>
        <taxon>Ascomycota</taxon>
        <taxon>Pezizomycotina</taxon>
        <taxon>Sordariomycetes</taxon>
        <taxon>Sordariomycetidae</taxon>
        <taxon>Sordariales</taxon>
        <taxon>Chaetomiaceae</taxon>
        <taxon>Chaetomium</taxon>
    </lineage>
</organism>
<gene>
    <name evidence="3" type="ORF">B0H64DRAFT_437463</name>
</gene>
<protein>
    <submittedName>
        <fullName evidence="3">Uncharacterized protein</fullName>
    </submittedName>
</protein>
<proteinExistence type="predicted"/>
<name>A0AAE0HPP8_9PEZI</name>
<dbReference type="GeneID" id="87843202"/>
<feature type="region of interest" description="Disordered" evidence="1">
    <location>
        <begin position="225"/>
        <end position="266"/>
    </location>
</feature>
<dbReference type="Proteomes" id="UP001278766">
    <property type="component" value="Unassembled WGS sequence"/>
</dbReference>
<keyword evidence="2" id="KW-0472">Membrane</keyword>
<feature type="transmembrane region" description="Helical" evidence="2">
    <location>
        <begin position="98"/>
        <end position="116"/>
    </location>
</feature>
<comment type="caution">
    <text evidence="3">The sequence shown here is derived from an EMBL/GenBank/DDBJ whole genome shotgun (WGS) entry which is preliminary data.</text>
</comment>
<dbReference type="RefSeq" id="XP_062663810.1">
    <property type="nucleotide sequence ID" value="XM_062806254.1"/>
</dbReference>
<reference evidence="3" key="1">
    <citation type="journal article" date="2023" name="Mol. Phylogenet. Evol.">
        <title>Genome-scale phylogeny and comparative genomics of the fungal order Sordariales.</title>
        <authorList>
            <person name="Hensen N."/>
            <person name="Bonometti L."/>
            <person name="Westerberg I."/>
            <person name="Brannstrom I.O."/>
            <person name="Guillou S."/>
            <person name="Cros-Aarteil S."/>
            <person name="Calhoun S."/>
            <person name="Haridas S."/>
            <person name="Kuo A."/>
            <person name="Mondo S."/>
            <person name="Pangilinan J."/>
            <person name="Riley R."/>
            <person name="LaButti K."/>
            <person name="Andreopoulos B."/>
            <person name="Lipzen A."/>
            <person name="Chen C."/>
            <person name="Yan M."/>
            <person name="Daum C."/>
            <person name="Ng V."/>
            <person name="Clum A."/>
            <person name="Steindorff A."/>
            <person name="Ohm R.A."/>
            <person name="Martin F."/>
            <person name="Silar P."/>
            <person name="Natvig D.O."/>
            <person name="Lalanne C."/>
            <person name="Gautier V."/>
            <person name="Ament-Velasquez S.L."/>
            <person name="Kruys A."/>
            <person name="Hutchinson M.I."/>
            <person name="Powell A.J."/>
            <person name="Barry K."/>
            <person name="Miller A.N."/>
            <person name="Grigoriev I.V."/>
            <person name="Debuchy R."/>
            <person name="Gladieux P."/>
            <person name="Hiltunen Thoren M."/>
            <person name="Johannesson H."/>
        </authorList>
    </citation>
    <scope>NUCLEOTIDE SEQUENCE</scope>
    <source>
        <strain evidence="3">CBS 168.71</strain>
    </source>
</reference>
<keyword evidence="2" id="KW-1133">Transmembrane helix</keyword>
<feature type="transmembrane region" description="Helical" evidence="2">
    <location>
        <begin position="44"/>
        <end position="63"/>
    </location>
</feature>
<evidence type="ECO:0000313" key="3">
    <source>
        <dbReference type="EMBL" id="KAK3300296.1"/>
    </source>
</evidence>
<dbReference type="AlphaFoldDB" id="A0AAE0HPP8"/>
<accession>A0AAE0HPP8</accession>
<evidence type="ECO:0000256" key="2">
    <source>
        <dbReference type="SAM" id="Phobius"/>
    </source>
</evidence>
<dbReference type="EMBL" id="JAUEPN010000001">
    <property type="protein sequence ID" value="KAK3300296.1"/>
    <property type="molecule type" value="Genomic_DNA"/>
</dbReference>
<evidence type="ECO:0000313" key="4">
    <source>
        <dbReference type="Proteomes" id="UP001278766"/>
    </source>
</evidence>
<sequence>MEYTHTNSQQKPRSEALRDAAKIVACGVMIGSGLLFPLANAEGLWFRAVVLSFFLISALSFHALHIEPFVRFGRFTAPVALTLLFVAVLAAGPSRTELIPWLPLFAVALSLITVVIHDISQHHRDAETEFSGVSVDTLSVRSLRTVSTQPRVPLALESNRHNSLYFTRHGPSSTVSLQTGTDGTDITLTGVVGQYGQHWDDQTRSYFPEAFLPEQEHPEELHARTAVPEGNGNPDVDSDLDLDLDSDHGTVASDHPLLGAQGDVFR</sequence>
<reference evidence="3" key="2">
    <citation type="submission" date="2023-06" db="EMBL/GenBank/DDBJ databases">
        <authorList>
            <consortium name="Lawrence Berkeley National Laboratory"/>
            <person name="Haridas S."/>
            <person name="Hensen N."/>
            <person name="Bonometti L."/>
            <person name="Westerberg I."/>
            <person name="Brannstrom I.O."/>
            <person name="Guillou S."/>
            <person name="Cros-Aarteil S."/>
            <person name="Calhoun S."/>
            <person name="Kuo A."/>
            <person name="Mondo S."/>
            <person name="Pangilinan J."/>
            <person name="Riley R."/>
            <person name="Labutti K."/>
            <person name="Andreopoulos B."/>
            <person name="Lipzen A."/>
            <person name="Chen C."/>
            <person name="Yanf M."/>
            <person name="Daum C."/>
            <person name="Ng V."/>
            <person name="Clum A."/>
            <person name="Steindorff A."/>
            <person name="Ohm R."/>
            <person name="Martin F."/>
            <person name="Silar P."/>
            <person name="Natvig D."/>
            <person name="Lalanne C."/>
            <person name="Gautier V."/>
            <person name="Ament-Velasquez S.L."/>
            <person name="Kruys A."/>
            <person name="Hutchinson M.I."/>
            <person name="Powell A.J."/>
            <person name="Barry K."/>
            <person name="Miller A.N."/>
            <person name="Grigoriev I.V."/>
            <person name="Debuchy R."/>
            <person name="Gladieux P."/>
            <person name="Thoren M.H."/>
            <person name="Johannesson H."/>
        </authorList>
    </citation>
    <scope>NUCLEOTIDE SEQUENCE</scope>
    <source>
        <strain evidence="3">CBS 168.71</strain>
    </source>
</reference>